<accession>A0A1J4KDN1</accession>
<name>A0A1J4KDN1_9EUKA</name>
<proteinExistence type="predicted"/>
<reference evidence="1" key="1">
    <citation type="submission" date="2016-10" db="EMBL/GenBank/DDBJ databases">
        <authorList>
            <person name="Benchimol M."/>
            <person name="Almeida L.G."/>
            <person name="Vasconcelos A.T."/>
            <person name="Perreira-Neves A."/>
            <person name="Rosa I.A."/>
            <person name="Tasca T."/>
            <person name="Bogo M.R."/>
            <person name="de Souza W."/>
        </authorList>
    </citation>
    <scope>NUCLEOTIDE SEQUENCE [LARGE SCALE GENOMIC DNA]</scope>
    <source>
        <strain evidence="1">K</strain>
    </source>
</reference>
<dbReference type="VEuPathDB" id="TrichDB:TRFO_21599"/>
<protein>
    <submittedName>
        <fullName evidence="1">Uncharacterized protein</fullName>
    </submittedName>
</protein>
<evidence type="ECO:0000313" key="1">
    <source>
        <dbReference type="EMBL" id="OHT09543.1"/>
    </source>
</evidence>
<sequence length="598" mass="68553">MFNLIPCFNSLQNDYGQIRVLQTRPDYLLIGSFRKNKTAIQLIQKDSTSLLVFKMDHNMDIINASLSSDNELLHVTEKIIIKNGEIAFRSKIYCLLRNSVSYECLYKEPVNAFFVDGNNSINFMIYSSEILSLANVEVTKQKINITKIKTFNNVIWFSYDKTNEILSLIYGVKFSYTLNIIHSKFTSMTTCKVMVHPQAKLPNDFSLLPINLNHLPLFRTTNYRIYIFKRGQSYVMIQQLFTGTNASCSFHISTFPTVFSQTVTVSGVASDIPICVFQKESLIFVFAPNSFISIIDTTNTPPFITTLPKQFATAVCGQCAAYLREQESVIDLDTSEIYKIELSFKFPQFYLQSLNSKALYGFATICARLPNIEYLSSILHIFELTNNHSLAIKFFRQFFSLCQDQKVGPSRSHSYLMSHSSSISQHISSARTPILHKRTPSNVKDALNDLEKEFPSASSMTRTEWFCNKINESQKGIENYNEILSFMKQQNNMVLNIRAAIEQWVAKYHPSLIWQMIVGLAIQNEATFNNFPAIPDLKDEIEHLSQKFCSKQMIEALSRNGLLAKKTKESNDNQVDYWSQRLPIKNLFTCPPKPRTSR</sequence>
<gene>
    <name evidence="1" type="ORF">TRFO_21599</name>
</gene>
<dbReference type="GeneID" id="94836782"/>
<organism evidence="1 2">
    <name type="scientific">Tritrichomonas foetus</name>
    <dbReference type="NCBI Taxonomy" id="1144522"/>
    <lineage>
        <taxon>Eukaryota</taxon>
        <taxon>Metamonada</taxon>
        <taxon>Parabasalia</taxon>
        <taxon>Tritrichomonadida</taxon>
        <taxon>Tritrichomonadidae</taxon>
        <taxon>Tritrichomonas</taxon>
    </lineage>
</organism>
<dbReference type="EMBL" id="MLAK01000637">
    <property type="protein sequence ID" value="OHT09543.1"/>
    <property type="molecule type" value="Genomic_DNA"/>
</dbReference>
<keyword evidence="2" id="KW-1185">Reference proteome</keyword>
<dbReference type="Proteomes" id="UP000179807">
    <property type="component" value="Unassembled WGS sequence"/>
</dbReference>
<dbReference type="AlphaFoldDB" id="A0A1J4KDN1"/>
<dbReference type="RefSeq" id="XP_068362679.1">
    <property type="nucleotide sequence ID" value="XM_068502078.1"/>
</dbReference>
<dbReference type="OrthoDB" id="10607638at2759"/>
<comment type="caution">
    <text evidence="1">The sequence shown here is derived from an EMBL/GenBank/DDBJ whole genome shotgun (WGS) entry which is preliminary data.</text>
</comment>
<evidence type="ECO:0000313" key="2">
    <source>
        <dbReference type="Proteomes" id="UP000179807"/>
    </source>
</evidence>